<evidence type="ECO:0000313" key="2">
    <source>
        <dbReference type="Proteomes" id="UP000521032"/>
    </source>
</evidence>
<dbReference type="Proteomes" id="UP000521032">
    <property type="component" value="Unassembled WGS sequence"/>
</dbReference>
<accession>A0A6V7R1P8</accession>
<dbReference type="EMBL" id="CAJEWE010000003">
    <property type="protein sequence ID" value="CAD2070954.1"/>
    <property type="molecule type" value="Genomic_DNA"/>
</dbReference>
<dbReference type="AlphaFoldDB" id="A0A6V7R1P8"/>
<protein>
    <submittedName>
        <fullName evidence="1">Uncharacterized protein</fullName>
    </submittedName>
</protein>
<evidence type="ECO:0000313" key="1">
    <source>
        <dbReference type="EMBL" id="CAD2070954.1"/>
    </source>
</evidence>
<reference evidence="1 2" key="1">
    <citation type="submission" date="2020-07" db="EMBL/GenBank/DDBJ databases">
        <authorList>
            <person name="Criscuolo A."/>
        </authorList>
    </citation>
    <scope>NUCLEOTIDE SEQUENCE [LARGE SCALE GENOMIC DNA]</scope>
    <source>
        <strain evidence="2">CIP 111030</strain>
    </source>
</reference>
<dbReference type="RefSeq" id="WP_186084498.1">
    <property type="nucleotide sequence ID" value="NZ_BMDB01000003.1"/>
</dbReference>
<keyword evidence="2" id="KW-1185">Reference proteome</keyword>
<sequence>MYAIVDLSNEKNGYYTYQLKKDNKIVLLLRAHREREYGNSYILRLIDTTPMTDLSTVRTEWPVPYFMISKLMQELLKNNITEDIYLIDTYDPRFVRILSDFNFELAYTNYFGSIDIDPLIHYLEGQVKTHALKNYYPVTAYNKEPLIKKAMEVYENNFNIDDKNKLPYSYWEAQLSNDLDMMSSVCLYPTKTIRGYAFLYKVMYEVDIGHVYYDSLESKERVVSSLLASLRAMRGEIEEVFLNIRAKDTYTTDLFKTLDKSAFFNQCVYKMKK</sequence>
<gene>
    <name evidence="1" type="ORF">JEOSCH030_00127</name>
</gene>
<name>A0A6V7R1P8_9BACL</name>
<comment type="caution">
    <text evidence="1">The sequence shown here is derived from an EMBL/GenBank/DDBJ whole genome shotgun (WGS) entry which is preliminary data.</text>
</comment>
<proteinExistence type="predicted"/>
<organism evidence="1 2">
    <name type="scientific">Phocicoccus schoeneichii</name>
    <dbReference type="NCBI Taxonomy" id="1812261"/>
    <lineage>
        <taxon>Bacteria</taxon>
        <taxon>Bacillati</taxon>
        <taxon>Bacillota</taxon>
        <taxon>Bacilli</taxon>
        <taxon>Bacillales</taxon>
        <taxon>Salinicoccaceae</taxon>
        <taxon>Phocicoccus</taxon>
    </lineage>
</organism>